<organism evidence="2 3">
    <name type="scientific">Fasciola hepatica</name>
    <name type="common">Liver fluke</name>
    <dbReference type="NCBI Taxonomy" id="6192"/>
    <lineage>
        <taxon>Eukaryota</taxon>
        <taxon>Metazoa</taxon>
        <taxon>Spiralia</taxon>
        <taxon>Lophotrochozoa</taxon>
        <taxon>Platyhelminthes</taxon>
        <taxon>Trematoda</taxon>
        <taxon>Digenea</taxon>
        <taxon>Plagiorchiida</taxon>
        <taxon>Echinostomata</taxon>
        <taxon>Echinostomatoidea</taxon>
        <taxon>Fasciolidae</taxon>
        <taxon>Fasciola</taxon>
    </lineage>
</organism>
<dbReference type="Proteomes" id="UP000230066">
    <property type="component" value="Unassembled WGS sequence"/>
</dbReference>
<evidence type="ECO:0000256" key="1">
    <source>
        <dbReference type="SAM" id="MobiDB-lite"/>
    </source>
</evidence>
<dbReference type="AlphaFoldDB" id="A0A2H1C332"/>
<dbReference type="EMBL" id="JXXN02003156">
    <property type="protein sequence ID" value="THD21895.1"/>
    <property type="molecule type" value="Genomic_DNA"/>
</dbReference>
<sequence>MILLQELKNIYAWRNLITVDHFFEVENQVKVALYFYVPNSSLKDETKNKYLVRELPDRIRYLNLRNGLRSKDIDLQADTPKKHHQLRDGSASKADMEYVS</sequence>
<comment type="caution">
    <text evidence="2">The sequence shown here is derived from an EMBL/GenBank/DDBJ whole genome shotgun (WGS) entry which is preliminary data.</text>
</comment>
<protein>
    <submittedName>
        <fullName evidence="2">Uncharacterized protein</fullName>
    </submittedName>
</protein>
<proteinExistence type="predicted"/>
<feature type="region of interest" description="Disordered" evidence="1">
    <location>
        <begin position="73"/>
        <end position="100"/>
    </location>
</feature>
<evidence type="ECO:0000313" key="2">
    <source>
        <dbReference type="EMBL" id="THD21895.1"/>
    </source>
</evidence>
<evidence type="ECO:0000313" key="3">
    <source>
        <dbReference type="Proteomes" id="UP000230066"/>
    </source>
</evidence>
<accession>A0A2H1C332</accession>
<reference evidence="2" key="1">
    <citation type="submission" date="2019-03" db="EMBL/GenBank/DDBJ databases">
        <title>Improved annotation for the trematode Fasciola hepatica.</title>
        <authorList>
            <person name="Choi Y.-J."/>
            <person name="Martin J."/>
            <person name="Mitreva M."/>
        </authorList>
    </citation>
    <scope>NUCLEOTIDE SEQUENCE [LARGE SCALE GENOMIC DNA]</scope>
</reference>
<name>A0A2H1C332_FASHE</name>
<gene>
    <name evidence="2" type="ORF">D915_006806</name>
</gene>
<keyword evidence="3" id="KW-1185">Reference proteome</keyword>